<comment type="caution">
    <text evidence="9">The sequence shown here is derived from an EMBL/GenBank/DDBJ whole genome shotgun (WGS) entry which is preliminary data.</text>
</comment>
<comment type="pathway">
    <text evidence="2">Cofactor biosynthesis; tetrahydrofolate biosynthesis; 2-amino-4-hydroxy-6-hydroxymethyl-7,8-dihydropteridine diphosphate from 7,8-dihydroneopterin triphosphate: step 3/4.</text>
</comment>
<evidence type="ECO:0000256" key="1">
    <source>
        <dbReference type="ARBA" id="ARBA00001353"/>
    </source>
</evidence>
<accession>A0A847S7W1</accession>
<dbReference type="SMART" id="SM00905">
    <property type="entry name" value="FolB"/>
    <property type="match status" value="1"/>
</dbReference>
<evidence type="ECO:0000256" key="4">
    <source>
        <dbReference type="ARBA" id="ARBA00013043"/>
    </source>
</evidence>
<dbReference type="Pfam" id="PF02152">
    <property type="entry name" value="FolB"/>
    <property type="match status" value="1"/>
</dbReference>
<dbReference type="EC" id="4.1.2.25" evidence="4"/>
<reference evidence="9 10" key="1">
    <citation type="submission" date="2020-04" db="EMBL/GenBank/DDBJ databases">
        <title>Draft genome of Leeia sp. IMCC25680.</title>
        <authorList>
            <person name="Song J."/>
            <person name="Cho J.-C."/>
        </authorList>
    </citation>
    <scope>NUCLEOTIDE SEQUENCE [LARGE SCALE GENOMIC DNA]</scope>
    <source>
        <strain evidence="9 10">IMCC25680</strain>
    </source>
</reference>
<name>A0A847S7W1_9NEIS</name>
<feature type="domain" description="Dihydroneopterin aldolase/epimerase" evidence="8">
    <location>
        <begin position="4"/>
        <end position="113"/>
    </location>
</feature>
<dbReference type="AlphaFoldDB" id="A0A847S7W1"/>
<evidence type="ECO:0000256" key="6">
    <source>
        <dbReference type="ARBA" id="ARBA00023239"/>
    </source>
</evidence>
<dbReference type="Gene3D" id="3.30.1130.10">
    <property type="match status" value="1"/>
</dbReference>
<dbReference type="EMBL" id="JABAIM010000001">
    <property type="protein sequence ID" value="NLR75097.1"/>
    <property type="molecule type" value="Genomic_DNA"/>
</dbReference>
<dbReference type="GO" id="GO:0004150">
    <property type="term" value="F:dihydroneopterin aldolase activity"/>
    <property type="evidence" value="ECO:0007669"/>
    <property type="project" value="UniProtKB-EC"/>
</dbReference>
<evidence type="ECO:0000256" key="2">
    <source>
        <dbReference type="ARBA" id="ARBA00005013"/>
    </source>
</evidence>
<keyword evidence="5" id="KW-0289">Folate biosynthesis</keyword>
<dbReference type="GO" id="GO:0005737">
    <property type="term" value="C:cytoplasm"/>
    <property type="evidence" value="ECO:0007669"/>
    <property type="project" value="TreeGrafter"/>
</dbReference>
<proteinExistence type="inferred from homology"/>
<evidence type="ECO:0000313" key="10">
    <source>
        <dbReference type="Proteomes" id="UP000587991"/>
    </source>
</evidence>
<sequence length="122" mass="14101">MRKLFFRNLRLMASIGFYQHERLRRQTVHINLEVELDDQRLPADDVQYSLDYDYLRDGVVALVKSRHFNLQESLVESIVDLCFTRPEVHAVCVSSAKLEAYSDVEAVGVEIRTSRAEWQGGA</sequence>
<organism evidence="9 10">
    <name type="scientific">Leeia aquatica</name>
    <dbReference type="NCBI Taxonomy" id="2725557"/>
    <lineage>
        <taxon>Bacteria</taxon>
        <taxon>Pseudomonadati</taxon>
        <taxon>Pseudomonadota</taxon>
        <taxon>Betaproteobacteria</taxon>
        <taxon>Neisseriales</taxon>
        <taxon>Leeiaceae</taxon>
        <taxon>Leeia</taxon>
    </lineage>
</organism>
<dbReference type="GO" id="GO:0046656">
    <property type="term" value="P:folic acid biosynthetic process"/>
    <property type="evidence" value="ECO:0007669"/>
    <property type="project" value="UniProtKB-KW"/>
</dbReference>
<evidence type="ECO:0000256" key="3">
    <source>
        <dbReference type="ARBA" id="ARBA00005708"/>
    </source>
</evidence>
<dbReference type="InterPro" id="IPR006157">
    <property type="entry name" value="FolB_dom"/>
</dbReference>
<evidence type="ECO:0000256" key="5">
    <source>
        <dbReference type="ARBA" id="ARBA00022909"/>
    </source>
</evidence>
<comment type="similarity">
    <text evidence="3">Belongs to the DHNA family.</text>
</comment>
<protein>
    <recommendedName>
        <fullName evidence="4">dihydroneopterin aldolase</fullName>
        <ecNumber evidence="4">4.1.2.25</ecNumber>
    </recommendedName>
    <alternativeName>
        <fullName evidence="7">7,8-dihydroneopterin aldolase</fullName>
    </alternativeName>
</protein>
<evidence type="ECO:0000256" key="7">
    <source>
        <dbReference type="ARBA" id="ARBA00032903"/>
    </source>
</evidence>
<dbReference type="PANTHER" id="PTHR42844">
    <property type="entry name" value="DIHYDRONEOPTERIN ALDOLASE 1-RELATED"/>
    <property type="match status" value="1"/>
</dbReference>
<gene>
    <name evidence="9" type="ORF">HF682_07985</name>
</gene>
<keyword evidence="6" id="KW-0456">Lyase</keyword>
<dbReference type="RefSeq" id="WP_168876650.1">
    <property type="nucleotide sequence ID" value="NZ_JABAIM010000001.1"/>
</dbReference>
<dbReference type="InterPro" id="IPR043133">
    <property type="entry name" value="GTP-CH-I_C/QueF"/>
</dbReference>
<dbReference type="NCBIfam" id="TIGR00526">
    <property type="entry name" value="folB_dom"/>
    <property type="match status" value="1"/>
</dbReference>
<evidence type="ECO:0000313" key="9">
    <source>
        <dbReference type="EMBL" id="NLR75097.1"/>
    </source>
</evidence>
<keyword evidence="10" id="KW-1185">Reference proteome</keyword>
<dbReference type="Proteomes" id="UP000587991">
    <property type="component" value="Unassembled WGS sequence"/>
</dbReference>
<dbReference type="PANTHER" id="PTHR42844:SF1">
    <property type="entry name" value="DIHYDRONEOPTERIN ALDOLASE 1-RELATED"/>
    <property type="match status" value="1"/>
</dbReference>
<evidence type="ECO:0000259" key="8">
    <source>
        <dbReference type="SMART" id="SM00905"/>
    </source>
</evidence>
<comment type="catalytic activity">
    <reaction evidence="1">
        <text>7,8-dihydroneopterin = 6-hydroxymethyl-7,8-dihydropterin + glycolaldehyde</text>
        <dbReference type="Rhea" id="RHEA:10540"/>
        <dbReference type="ChEBI" id="CHEBI:17001"/>
        <dbReference type="ChEBI" id="CHEBI:17071"/>
        <dbReference type="ChEBI" id="CHEBI:44841"/>
        <dbReference type="EC" id="4.1.2.25"/>
    </reaction>
</comment>
<dbReference type="SUPFAM" id="SSF55620">
    <property type="entry name" value="Tetrahydrobiopterin biosynthesis enzymes-like"/>
    <property type="match status" value="1"/>
</dbReference>
<dbReference type="InterPro" id="IPR006156">
    <property type="entry name" value="Dihydroneopterin_aldolase"/>
</dbReference>